<dbReference type="Proteomes" id="UP000285794">
    <property type="component" value="Unassembled WGS sequence"/>
</dbReference>
<reference evidence="9 10" key="1">
    <citation type="submission" date="2018-07" db="EMBL/GenBank/DDBJ databases">
        <title>Draft genome sequence of Ancylomarina sp. M1P.</title>
        <authorList>
            <person name="Yadav S."/>
            <person name="Villanueva L."/>
            <person name="Damste J.S.S."/>
        </authorList>
    </citation>
    <scope>NUCLEOTIDE SEQUENCE [LARGE SCALE GENOMIC DNA]</scope>
    <source>
        <strain evidence="9 10">M1P</strain>
    </source>
</reference>
<dbReference type="GO" id="GO:0005886">
    <property type="term" value="C:plasma membrane"/>
    <property type="evidence" value="ECO:0007669"/>
    <property type="project" value="UniProtKB-SubCell"/>
</dbReference>
<keyword evidence="4 8" id="KW-0812">Transmembrane</keyword>
<organism evidence="9 10">
    <name type="scientific">Ancylomarina euxinus</name>
    <dbReference type="NCBI Taxonomy" id="2283627"/>
    <lineage>
        <taxon>Bacteria</taxon>
        <taxon>Pseudomonadati</taxon>
        <taxon>Bacteroidota</taxon>
        <taxon>Bacteroidia</taxon>
        <taxon>Marinilabiliales</taxon>
        <taxon>Marinifilaceae</taxon>
        <taxon>Ancylomarina</taxon>
    </lineage>
</organism>
<evidence type="ECO:0000256" key="5">
    <source>
        <dbReference type="ARBA" id="ARBA00022960"/>
    </source>
</evidence>
<feature type="transmembrane region" description="Helical" evidence="8">
    <location>
        <begin position="70"/>
        <end position="92"/>
    </location>
</feature>
<evidence type="ECO:0000313" key="10">
    <source>
        <dbReference type="Proteomes" id="UP000285794"/>
    </source>
</evidence>
<dbReference type="GO" id="GO:0008360">
    <property type="term" value="P:regulation of cell shape"/>
    <property type="evidence" value="ECO:0007669"/>
    <property type="project" value="UniProtKB-KW"/>
</dbReference>
<accession>A0A425Y8E6</accession>
<keyword evidence="5" id="KW-0133">Cell shape</keyword>
<evidence type="ECO:0000256" key="8">
    <source>
        <dbReference type="SAM" id="Phobius"/>
    </source>
</evidence>
<evidence type="ECO:0000256" key="6">
    <source>
        <dbReference type="ARBA" id="ARBA00022989"/>
    </source>
</evidence>
<keyword evidence="7 8" id="KW-0472">Membrane</keyword>
<protein>
    <submittedName>
        <fullName evidence="9">Rod shape-determining protein MreD</fullName>
    </submittedName>
</protein>
<evidence type="ECO:0000256" key="7">
    <source>
        <dbReference type="ARBA" id="ARBA00023136"/>
    </source>
</evidence>
<evidence type="ECO:0000256" key="2">
    <source>
        <dbReference type="ARBA" id="ARBA00007776"/>
    </source>
</evidence>
<dbReference type="InterPro" id="IPR007227">
    <property type="entry name" value="Cell_shape_determining_MreD"/>
</dbReference>
<feature type="transmembrane region" description="Helical" evidence="8">
    <location>
        <begin position="33"/>
        <end position="58"/>
    </location>
</feature>
<dbReference type="NCBIfam" id="TIGR03426">
    <property type="entry name" value="shape_MreD"/>
    <property type="match status" value="1"/>
</dbReference>
<keyword evidence="10" id="KW-1185">Reference proteome</keyword>
<comment type="subcellular location">
    <subcellularLocation>
        <location evidence="1">Cell membrane</location>
        <topology evidence="1">Multi-pass membrane protein</topology>
    </subcellularLocation>
</comment>
<gene>
    <name evidence="9" type="primary">mreD</name>
    <name evidence="9" type="ORF">DWB61_01925</name>
</gene>
<keyword evidence="3" id="KW-1003">Cell membrane</keyword>
<dbReference type="EMBL" id="QQWG01000001">
    <property type="protein sequence ID" value="RRG24791.1"/>
    <property type="molecule type" value="Genomic_DNA"/>
</dbReference>
<evidence type="ECO:0000256" key="4">
    <source>
        <dbReference type="ARBA" id="ARBA00022692"/>
    </source>
</evidence>
<name>A0A425Y8E6_9BACT</name>
<comment type="similarity">
    <text evidence="2">Belongs to the MreD family.</text>
</comment>
<keyword evidence="6 8" id="KW-1133">Transmembrane helix</keyword>
<dbReference type="RefSeq" id="WP_125029202.1">
    <property type="nucleotide sequence ID" value="NZ_JAPXVP010000001.1"/>
</dbReference>
<dbReference type="AlphaFoldDB" id="A0A425Y8E6"/>
<evidence type="ECO:0000256" key="3">
    <source>
        <dbReference type="ARBA" id="ARBA00022475"/>
    </source>
</evidence>
<evidence type="ECO:0000313" key="9">
    <source>
        <dbReference type="EMBL" id="RRG24791.1"/>
    </source>
</evidence>
<feature type="transmembrane region" description="Helical" evidence="8">
    <location>
        <begin position="143"/>
        <end position="164"/>
    </location>
</feature>
<sequence>MNFIVKNIIRFIILILLQVTIFNNIQLSGFINPYLYVLFILLLPFNTPPWLLLVFSFFMGLSIDVFSNTIGIHASACVFMGFLRPYILNYISVRDNYECNIEQGLYVYGFSWFFKYALILILAHHSFLFIVEVFSFNNFGDTLIRIILSSIFTLILVITSQFIISKK</sequence>
<feature type="transmembrane region" description="Helical" evidence="8">
    <location>
        <begin position="112"/>
        <end position="131"/>
    </location>
</feature>
<comment type="caution">
    <text evidence="9">The sequence shown here is derived from an EMBL/GenBank/DDBJ whole genome shotgun (WGS) entry which is preliminary data.</text>
</comment>
<evidence type="ECO:0000256" key="1">
    <source>
        <dbReference type="ARBA" id="ARBA00004651"/>
    </source>
</evidence>
<proteinExistence type="inferred from homology"/>
<dbReference type="OrthoDB" id="1132160at2"/>